<feature type="repeat" description="ANK" evidence="3">
    <location>
        <begin position="508"/>
        <end position="540"/>
    </location>
</feature>
<organism evidence="6 7">
    <name type="scientific">Moniliophthora roreri</name>
    <name type="common">Frosty pod rot fungus</name>
    <name type="synonym">Monilia roreri</name>
    <dbReference type="NCBI Taxonomy" id="221103"/>
    <lineage>
        <taxon>Eukaryota</taxon>
        <taxon>Fungi</taxon>
        <taxon>Dikarya</taxon>
        <taxon>Basidiomycota</taxon>
        <taxon>Agaricomycotina</taxon>
        <taxon>Agaricomycetes</taxon>
        <taxon>Agaricomycetidae</taxon>
        <taxon>Agaricales</taxon>
        <taxon>Marasmiineae</taxon>
        <taxon>Marasmiaceae</taxon>
        <taxon>Moniliophthora</taxon>
    </lineage>
</organism>
<feature type="transmembrane region" description="Helical" evidence="5">
    <location>
        <begin position="173"/>
        <end position="194"/>
    </location>
</feature>
<proteinExistence type="predicted"/>
<feature type="repeat" description="ANK" evidence="3">
    <location>
        <begin position="442"/>
        <end position="474"/>
    </location>
</feature>
<dbReference type="SUPFAM" id="SSF48403">
    <property type="entry name" value="Ankyrin repeat"/>
    <property type="match status" value="1"/>
</dbReference>
<dbReference type="Proteomes" id="UP000054988">
    <property type="component" value="Unassembled WGS sequence"/>
</dbReference>
<dbReference type="InterPro" id="IPR002110">
    <property type="entry name" value="Ankyrin_rpt"/>
</dbReference>
<protein>
    <submittedName>
        <fullName evidence="6">Uncharacterized protein</fullName>
    </submittedName>
</protein>
<keyword evidence="2 3" id="KW-0040">ANK repeat</keyword>
<dbReference type="GO" id="GO:0004842">
    <property type="term" value="F:ubiquitin-protein transferase activity"/>
    <property type="evidence" value="ECO:0007669"/>
    <property type="project" value="TreeGrafter"/>
</dbReference>
<evidence type="ECO:0000313" key="6">
    <source>
        <dbReference type="EMBL" id="KTB45325.1"/>
    </source>
</evidence>
<dbReference type="Pfam" id="PF12796">
    <property type="entry name" value="Ank_2"/>
    <property type="match status" value="4"/>
</dbReference>
<dbReference type="PANTHER" id="PTHR24171:SF8">
    <property type="entry name" value="BRCA1-ASSOCIATED RING DOMAIN PROTEIN 1"/>
    <property type="match status" value="1"/>
</dbReference>
<evidence type="ECO:0000256" key="2">
    <source>
        <dbReference type="ARBA" id="ARBA00023043"/>
    </source>
</evidence>
<accession>A0A0W0G9U5</accession>
<feature type="repeat" description="ANK" evidence="3">
    <location>
        <begin position="541"/>
        <end position="573"/>
    </location>
</feature>
<feature type="repeat" description="ANK" evidence="3">
    <location>
        <begin position="574"/>
        <end position="606"/>
    </location>
</feature>
<keyword evidence="5" id="KW-1133">Transmembrane helix</keyword>
<keyword evidence="5" id="KW-0812">Transmembrane</keyword>
<dbReference type="PROSITE" id="PS50088">
    <property type="entry name" value="ANK_REPEAT"/>
    <property type="match status" value="7"/>
</dbReference>
<dbReference type="Gene3D" id="1.25.40.20">
    <property type="entry name" value="Ankyrin repeat-containing domain"/>
    <property type="match status" value="1"/>
</dbReference>
<feature type="transmembrane region" description="Helical" evidence="5">
    <location>
        <begin position="200"/>
        <end position="219"/>
    </location>
</feature>
<reference evidence="6 7" key="1">
    <citation type="submission" date="2015-12" db="EMBL/GenBank/DDBJ databases">
        <title>Draft genome sequence of Moniliophthora roreri, the causal agent of frosty pod rot of cacao.</title>
        <authorList>
            <person name="Aime M.C."/>
            <person name="Diaz-Valderrama J.R."/>
            <person name="Kijpornyongpan T."/>
            <person name="Phillips-Mora W."/>
        </authorList>
    </citation>
    <scope>NUCLEOTIDE SEQUENCE [LARGE SCALE GENOMIC DNA]</scope>
    <source>
        <strain evidence="6 7">MCA 2952</strain>
    </source>
</reference>
<dbReference type="EMBL" id="LATX01000720">
    <property type="protein sequence ID" value="KTB45325.1"/>
    <property type="molecule type" value="Genomic_DNA"/>
</dbReference>
<evidence type="ECO:0000313" key="7">
    <source>
        <dbReference type="Proteomes" id="UP000054988"/>
    </source>
</evidence>
<feature type="transmembrane region" description="Helical" evidence="5">
    <location>
        <begin position="113"/>
        <end position="133"/>
    </location>
</feature>
<sequence length="609" mass="66757">MVQAQTLGLSSFHATIVLSLSWMNNTNTFIYFLLYVQHKSQDGLDQVKPEWSSWIAHIGKKLWLTAPQNEDGRDEESLGSNNPANLDLPESKQRHRGTEHQQPLWIRGFIRKIVLSLGSLHLSIMAALGIWLWGSPALFGHSCSSSCAVDSATMVILGNHVPLSLKGLHMGSLVIYLLFLTPGLNLVIPMGAFLAIPPSIIPIIIGMLMLLAINIIFLVDIELTLQQNQHLQEDSNESRWTFGQTLALLLLAAPLHDILEAIFEHWERRHREGDARAFKNAILNEEMEAIKDLVQKGVDVSVEVKDQENKSITALQLASYKGDSELVSVLLDHGAKPDVKGDKYGKALEAALQAEKLDIMKLLVEKGVNPNVEGGEYGTALQAVSYEGNLEIVKLLLEKGAAPNVEGGKYGTALQAASWRENLDIVELLLEKRAEPNIKGGKYGTALQAALWRGNHDIVKLLLEKEADPNVKGGNYGTALQAASWRGNLDIVKLLLEKGADPNVKGGKYGTALQAASWRENLDIVKLLLEKEADPNVEGGKYGTALQAALSEGKLEIVKLLLEKGADPNVEGGKYRTALQAASWRENLDIVKLLLEKGADSNVKGENYF</sequence>
<dbReference type="eggNOG" id="KOG4177">
    <property type="taxonomic scope" value="Eukaryota"/>
</dbReference>
<feature type="region of interest" description="Disordered" evidence="4">
    <location>
        <begin position="70"/>
        <end position="96"/>
    </location>
</feature>
<dbReference type="SMART" id="SM00248">
    <property type="entry name" value="ANK"/>
    <property type="match status" value="10"/>
</dbReference>
<evidence type="ECO:0000256" key="5">
    <source>
        <dbReference type="SAM" id="Phobius"/>
    </source>
</evidence>
<dbReference type="GO" id="GO:0085020">
    <property type="term" value="P:protein K6-linked ubiquitination"/>
    <property type="evidence" value="ECO:0007669"/>
    <property type="project" value="TreeGrafter"/>
</dbReference>
<evidence type="ECO:0000256" key="4">
    <source>
        <dbReference type="SAM" id="MobiDB-lite"/>
    </source>
</evidence>
<feature type="repeat" description="ANK" evidence="3">
    <location>
        <begin position="475"/>
        <end position="507"/>
    </location>
</feature>
<keyword evidence="1" id="KW-0677">Repeat</keyword>
<keyword evidence="5" id="KW-0472">Membrane</keyword>
<dbReference type="PANTHER" id="PTHR24171">
    <property type="entry name" value="ANKYRIN REPEAT DOMAIN-CONTAINING PROTEIN 39-RELATED"/>
    <property type="match status" value="1"/>
</dbReference>
<dbReference type="PROSITE" id="PS50297">
    <property type="entry name" value="ANK_REP_REGION"/>
    <property type="match status" value="5"/>
</dbReference>
<gene>
    <name evidence="6" type="ORF">WG66_2106</name>
</gene>
<dbReference type="PRINTS" id="PR01415">
    <property type="entry name" value="ANKYRIN"/>
</dbReference>
<name>A0A0W0G9U5_MONRR</name>
<feature type="repeat" description="ANK" evidence="3">
    <location>
        <begin position="310"/>
        <end position="342"/>
    </location>
</feature>
<feature type="transmembrane region" description="Helical" evidence="5">
    <location>
        <begin position="12"/>
        <end position="36"/>
    </location>
</feature>
<evidence type="ECO:0000256" key="3">
    <source>
        <dbReference type="PROSITE-ProRule" id="PRU00023"/>
    </source>
</evidence>
<evidence type="ECO:0000256" key="1">
    <source>
        <dbReference type="ARBA" id="ARBA00022737"/>
    </source>
</evidence>
<comment type="caution">
    <text evidence="6">The sequence shown here is derived from an EMBL/GenBank/DDBJ whole genome shotgun (WGS) entry which is preliminary data.</text>
</comment>
<dbReference type="AlphaFoldDB" id="A0A0W0G9U5"/>
<dbReference type="InterPro" id="IPR036770">
    <property type="entry name" value="Ankyrin_rpt-contain_sf"/>
</dbReference>
<feature type="repeat" description="ANK" evidence="3">
    <location>
        <begin position="376"/>
        <end position="408"/>
    </location>
</feature>